<gene>
    <name evidence="2" type="ORF">I5L79_02290</name>
</gene>
<dbReference type="RefSeq" id="WP_196953393.1">
    <property type="nucleotide sequence ID" value="NZ_JADWYK010000001.1"/>
</dbReference>
<dbReference type="Proteomes" id="UP000601099">
    <property type="component" value="Unassembled WGS sequence"/>
</dbReference>
<dbReference type="EMBL" id="JADWYK010000001">
    <property type="protein sequence ID" value="MBG8552354.1"/>
    <property type="molecule type" value="Genomic_DNA"/>
</dbReference>
<feature type="region of interest" description="Disordered" evidence="1">
    <location>
        <begin position="153"/>
        <end position="203"/>
    </location>
</feature>
<accession>A0ABS0KWW4</accession>
<evidence type="ECO:0000313" key="3">
    <source>
        <dbReference type="Proteomes" id="UP000601099"/>
    </source>
</evidence>
<proteinExistence type="predicted"/>
<dbReference type="InterPro" id="IPR010064">
    <property type="entry name" value="HK97-gp10_tail"/>
</dbReference>
<evidence type="ECO:0000313" key="2">
    <source>
        <dbReference type="EMBL" id="MBG8552354.1"/>
    </source>
</evidence>
<reference evidence="2 3" key="1">
    <citation type="submission" date="2020-11" db="EMBL/GenBank/DDBJ databases">
        <title>Hymenobacter sp.</title>
        <authorList>
            <person name="Kim M.K."/>
        </authorList>
    </citation>
    <scope>NUCLEOTIDE SEQUENCE [LARGE SCALE GENOMIC DNA]</scope>
    <source>
        <strain evidence="2 3">BT594</strain>
    </source>
</reference>
<sequence length="203" mass="22143">MPANNFRFEGFKEVQQILDALPKKLGPKVISGIMRSAAKPLIERGRELAPKDDGDLRASLGVLAGRGAGRGSSVYVGPRRSEKYKGYAAHLIEYGTAPRKTESGKSTGSTPARPFWRPAFDQTKDEIIERIRKNLRLVLDSDFRNVDFDTGKLLPEASDIPGGPNGGGNTGKGKRQRGPLQTGRKGGTYYIGPSGRKIYIKRS</sequence>
<comment type="caution">
    <text evidence="2">The sequence shown here is derived from an EMBL/GenBank/DDBJ whole genome shotgun (WGS) entry which is preliminary data.</text>
</comment>
<protein>
    <submittedName>
        <fullName evidence="2">HK97 gp10 family phage protein</fullName>
    </submittedName>
</protein>
<evidence type="ECO:0000256" key="1">
    <source>
        <dbReference type="SAM" id="MobiDB-lite"/>
    </source>
</evidence>
<organism evidence="2 3">
    <name type="scientific">Hymenobacter guriensis</name>
    <dbReference type="NCBI Taxonomy" id="2793065"/>
    <lineage>
        <taxon>Bacteria</taxon>
        <taxon>Pseudomonadati</taxon>
        <taxon>Bacteroidota</taxon>
        <taxon>Cytophagia</taxon>
        <taxon>Cytophagales</taxon>
        <taxon>Hymenobacteraceae</taxon>
        <taxon>Hymenobacter</taxon>
    </lineage>
</organism>
<dbReference type="NCBIfam" id="TIGR01725">
    <property type="entry name" value="phge_HK97_gp10"/>
    <property type="match status" value="1"/>
</dbReference>
<name>A0ABS0KWW4_9BACT</name>
<keyword evidence="3" id="KW-1185">Reference proteome</keyword>